<dbReference type="AlphaFoldDB" id="A0AAV4C5C8"/>
<dbReference type="Gene3D" id="1.25.40.420">
    <property type="match status" value="1"/>
</dbReference>
<dbReference type="Proteomes" id="UP000735302">
    <property type="component" value="Unassembled WGS sequence"/>
</dbReference>
<keyword evidence="2" id="KW-1185">Reference proteome</keyword>
<reference evidence="1 2" key="1">
    <citation type="journal article" date="2021" name="Elife">
        <title>Chloroplast acquisition without the gene transfer in kleptoplastic sea slugs, Plakobranchus ocellatus.</title>
        <authorList>
            <person name="Maeda T."/>
            <person name="Takahashi S."/>
            <person name="Yoshida T."/>
            <person name="Shimamura S."/>
            <person name="Takaki Y."/>
            <person name="Nagai Y."/>
            <person name="Toyoda A."/>
            <person name="Suzuki Y."/>
            <person name="Arimoto A."/>
            <person name="Ishii H."/>
            <person name="Satoh N."/>
            <person name="Nishiyama T."/>
            <person name="Hasebe M."/>
            <person name="Maruyama T."/>
            <person name="Minagawa J."/>
            <person name="Obokata J."/>
            <person name="Shigenobu S."/>
        </authorList>
    </citation>
    <scope>NUCLEOTIDE SEQUENCE [LARGE SCALE GENOMIC DNA]</scope>
</reference>
<accession>A0AAV4C5C8</accession>
<evidence type="ECO:0000313" key="2">
    <source>
        <dbReference type="Proteomes" id="UP000735302"/>
    </source>
</evidence>
<evidence type="ECO:0000313" key="1">
    <source>
        <dbReference type="EMBL" id="GFO26572.1"/>
    </source>
</evidence>
<organism evidence="1 2">
    <name type="scientific">Plakobranchus ocellatus</name>
    <dbReference type="NCBI Taxonomy" id="259542"/>
    <lineage>
        <taxon>Eukaryota</taxon>
        <taxon>Metazoa</taxon>
        <taxon>Spiralia</taxon>
        <taxon>Lophotrochozoa</taxon>
        <taxon>Mollusca</taxon>
        <taxon>Gastropoda</taxon>
        <taxon>Heterobranchia</taxon>
        <taxon>Euthyneura</taxon>
        <taxon>Panpulmonata</taxon>
        <taxon>Sacoglossa</taxon>
        <taxon>Placobranchoidea</taxon>
        <taxon>Plakobranchidae</taxon>
        <taxon>Plakobranchus</taxon>
    </lineage>
</organism>
<protein>
    <submittedName>
        <fullName evidence="1">Uncharacterized protein</fullName>
    </submittedName>
</protein>
<gene>
    <name evidence="1" type="ORF">PoB_005307700</name>
</gene>
<comment type="caution">
    <text evidence="1">The sequence shown here is derived from an EMBL/GenBank/DDBJ whole genome shotgun (WGS) entry which is preliminary data.</text>
</comment>
<proteinExistence type="predicted"/>
<name>A0AAV4C5C8_9GAST</name>
<dbReference type="EMBL" id="BLXT01005846">
    <property type="protein sequence ID" value="GFO26572.1"/>
    <property type="molecule type" value="Genomic_DNA"/>
</dbReference>
<sequence>MVVILYLHIQKVLRYMRIHQKCALSKVIQYLGASIVSKSMVAKMSDEGVNSVGHSFTIYYNISEIWPQWFVIWSQVFLAAKLVVKVASFKAQPAEDGQAVTEAVCQDPREQVPVSRSERLAELLECSRYLLTSYSFLVQTLSCHPLVKGNARCLAVVDKISRYLSNTGLQQEWCPPEAIHRGGENVKNVFLIYDGSGNARVMYPPSAQCYKRTYTFMDLKISFGTASCIFYHGGSLLILDFGNNFLLHIATADEWNTKINC</sequence>